<dbReference type="GO" id="GO:0015031">
    <property type="term" value="P:protein transport"/>
    <property type="evidence" value="ECO:0007669"/>
    <property type="project" value="UniProtKB-KW"/>
</dbReference>
<sequence length="520" mass="54927">MAVPNAECKSFATWRGVSAHRSRQRVVEASRPSFVSKHNIYVPAELREVLQPKAPEPEPKPEPQAAPYTGSSSFSADNVQVAIAAVQSSDKSVWRDATTAIRKALSKASNPPIQVVVASGVLPRLVELAGARGQDDPALQLEAAWSLCNVASGTSDECAAVVAAGAVPAVLPHLQSPRADLREQAAWLLGNIAGDGLAMRDKCLAEGLLPPLLAALRDETQAKPQQQLAWCMSNVLRWKPRPDKVVRDALPVLLAMAARADPHEDTLTDAALGRAAEITDRPKAPKSIVSAAVKLLASLPSGGELATAAVIDTGVLAAGFKRILRDSEVEPHISEVLFALSNIVATKALSYQAKAVADAGLIPLVVDGIRQQVKARPRREAAHTLANLTMFPPYARMLWEAGAVDALVDFLTQPQLMSLEKGSISKADSTAAEAAMEGLIGLAQEGKALASSSSSSTGVCEGVGEGEGGGAVSQNPVLEVFARVRAYERLQEAREAGQLPRSAFRKLEKLLLEFPPPPSS</sequence>
<evidence type="ECO:0000256" key="3">
    <source>
        <dbReference type="ARBA" id="ARBA00022927"/>
    </source>
</evidence>
<evidence type="ECO:0008006" key="7">
    <source>
        <dbReference type="Google" id="ProtNLM"/>
    </source>
</evidence>
<comment type="caution">
    <text evidence="5">The sequence shown here is derived from an EMBL/GenBank/DDBJ whole genome shotgun (WGS) entry which is preliminary data.</text>
</comment>
<name>A0A835WRI8_9CHLO</name>
<evidence type="ECO:0000256" key="2">
    <source>
        <dbReference type="ARBA" id="ARBA00022448"/>
    </source>
</evidence>
<proteinExistence type="inferred from homology"/>
<keyword evidence="2" id="KW-0813">Transport</keyword>
<protein>
    <recommendedName>
        <fullName evidence="7">Importin subunit alpha</fullName>
    </recommendedName>
</protein>
<organism evidence="5 6">
    <name type="scientific">Chlamydomonas schloesseri</name>
    <dbReference type="NCBI Taxonomy" id="2026947"/>
    <lineage>
        <taxon>Eukaryota</taxon>
        <taxon>Viridiplantae</taxon>
        <taxon>Chlorophyta</taxon>
        <taxon>core chlorophytes</taxon>
        <taxon>Chlorophyceae</taxon>
        <taxon>CS clade</taxon>
        <taxon>Chlamydomonadales</taxon>
        <taxon>Chlamydomonadaceae</taxon>
        <taxon>Chlamydomonas</taxon>
    </lineage>
</organism>
<accession>A0A835WRI8</accession>
<evidence type="ECO:0000256" key="1">
    <source>
        <dbReference type="ARBA" id="ARBA00010394"/>
    </source>
</evidence>
<dbReference type="Pfam" id="PF00514">
    <property type="entry name" value="Arm"/>
    <property type="match status" value="2"/>
</dbReference>
<gene>
    <name evidence="5" type="ORF">HYH02_003194</name>
</gene>
<dbReference type="SUPFAM" id="SSF48371">
    <property type="entry name" value="ARM repeat"/>
    <property type="match status" value="1"/>
</dbReference>
<keyword evidence="3" id="KW-0653">Protein transport</keyword>
<evidence type="ECO:0000313" key="5">
    <source>
        <dbReference type="EMBL" id="KAG2452162.1"/>
    </source>
</evidence>
<dbReference type="AlphaFoldDB" id="A0A835WRI8"/>
<dbReference type="InterPro" id="IPR011989">
    <property type="entry name" value="ARM-like"/>
</dbReference>
<feature type="region of interest" description="Disordered" evidence="4">
    <location>
        <begin position="53"/>
        <end position="73"/>
    </location>
</feature>
<dbReference type="OrthoDB" id="530432at2759"/>
<dbReference type="PANTHER" id="PTHR23316">
    <property type="entry name" value="IMPORTIN ALPHA"/>
    <property type="match status" value="1"/>
</dbReference>
<evidence type="ECO:0000256" key="4">
    <source>
        <dbReference type="SAM" id="MobiDB-lite"/>
    </source>
</evidence>
<dbReference type="SMART" id="SM00185">
    <property type="entry name" value="ARM"/>
    <property type="match status" value="4"/>
</dbReference>
<dbReference type="Proteomes" id="UP000613740">
    <property type="component" value="Unassembled WGS sequence"/>
</dbReference>
<dbReference type="InterPro" id="IPR016024">
    <property type="entry name" value="ARM-type_fold"/>
</dbReference>
<evidence type="ECO:0000313" key="6">
    <source>
        <dbReference type="Proteomes" id="UP000613740"/>
    </source>
</evidence>
<dbReference type="EMBL" id="JAEHOD010000006">
    <property type="protein sequence ID" value="KAG2452162.1"/>
    <property type="molecule type" value="Genomic_DNA"/>
</dbReference>
<dbReference type="Gene3D" id="1.25.10.10">
    <property type="entry name" value="Leucine-rich Repeat Variant"/>
    <property type="match status" value="1"/>
</dbReference>
<comment type="similarity">
    <text evidence="1">Belongs to the importin alpha family.</text>
</comment>
<keyword evidence="6" id="KW-1185">Reference proteome</keyword>
<reference evidence="5" key="1">
    <citation type="journal article" date="2020" name="bioRxiv">
        <title>Comparative genomics of Chlamydomonas.</title>
        <authorList>
            <person name="Craig R.J."/>
            <person name="Hasan A.R."/>
            <person name="Ness R.W."/>
            <person name="Keightley P.D."/>
        </authorList>
    </citation>
    <scope>NUCLEOTIDE SEQUENCE</scope>
    <source>
        <strain evidence="5">CCAP 11/173</strain>
    </source>
</reference>
<dbReference type="InterPro" id="IPR000225">
    <property type="entry name" value="Armadillo"/>
</dbReference>